<gene>
    <name evidence="1" type="ORF">DVH24_021654</name>
</gene>
<accession>A0A498K288</accession>
<protein>
    <submittedName>
        <fullName evidence="1">Uncharacterized protein</fullName>
    </submittedName>
</protein>
<dbReference type="AlphaFoldDB" id="A0A498K288"/>
<dbReference type="EMBL" id="RDQH01000331">
    <property type="protein sequence ID" value="RXH99852.1"/>
    <property type="molecule type" value="Genomic_DNA"/>
</dbReference>
<sequence>MLLAIWSERAGTINVFLSNRSVMDSGCKARARIASKSRFGWLNWSGTILDLLEGYMSKLSARALGRLGWRGLGSSVWAAHVQVKLLGSAPADYMCHKPHALGFPRVKWRLPRSPLQRRQLLLAWPQCLVMAKVQSLSW</sequence>
<evidence type="ECO:0000313" key="1">
    <source>
        <dbReference type="EMBL" id="RXH99852.1"/>
    </source>
</evidence>
<proteinExistence type="predicted"/>
<dbReference type="Proteomes" id="UP000290289">
    <property type="component" value="Chromosome 5"/>
</dbReference>
<keyword evidence="2" id="KW-1185">Reference proteome</keyword>
<reference evidence="1 2" key="1">
    <citation type="submission" date="2018-10" db="EMBL/GenBank/DDBJ databases">
        <title>A high-quality apple genome assembly.</title>
        <authorList>
            <person name="Hu J."/>
        </authorList>
    </citation>
    <scope>NUCLEOTIDE SEQUENCE [LARGE SCALE GENOMIC DNA]</scope>
    <source>
        <strain evidence="2">cv. HFTH1</strain>
        <tissue evidence="1">Young leaf</tissue>
    </source>
</reference>
<organism evidence="1 2">
    <name type="scientific">Malus domestica</name>
    <name type="common">Apple</name>
    <name type="synonym">Pyrus malus</name>
    <dbReference type="NCBI Taxonomy" id="3750"/>
    <lineage>
        <taxon>Eukaryota</taxon>
        <taxon>Viridiplantae</taxon>
        <taxon>Streptophyta</taxon>
        <taxon>Embryophyta</taxon>
        <taxon>Tracheophyta</taxon>
        <taxon>Spermatophyta</taxon>
        <taxon>Magnoliopsida</taxon>
        <taxon>eudicotyledons</taxon>
        <taxon>Gunneridae</taxon>
        <taxon>Pentapetalae</taxon>
        <taxon>rosids</taxon>
        <taxon>fabids</taxon>
        <taxon>Rosales</taxon>
        <taxon>Rosaceae</taxon>
        <taxon>Amygdaloideae</taxon>
        <taxon>Maleae</taxon>
        <taxon>Malus</taxon>
    </lineage>
</organism>
<name>A0A498K288_MALDO</name>
<evidence type="ECO:0000313" key="2">
    <source>
        <dbReference type="Proteomes" id="UP000290289"/>
    </source>
</evidence>
<comment type="caution">
    <text evidence="1">The sequence shown here is derived from an EMBL/GenBank/DDBJ whole genome shotgun (WGS) entry which is preliminary data.</text>
</comment>